<gene>
    <name evidence="3" type="ORF">PROFUN_02833</name>
    <name evidence="2" type="ORF">PROFUN_09226</name>
</gene>
<proteinExistence type="predicted"/>
<keyword evidence="1" id="KW-0812">Transmembrane</keyword>
<keyword evidence="1" id="KW-0472">Membrane</keyword>
<evidence type="ECO:0000313" key="4">
    <source>
        <dbReference type="Proteomes" id="UP000241769"/>
    </source>
</evidence>
<dbReference type="InParanoid" id="A0A2P6NXP5"/>
<sequence>MSKGHKKDLKDEARYLLGRQESGQYNEDEELTQRPWFFRQMWFVLAVCLVLLSTSAAAITYMVVTRTTNKWDEGVGIPPSEAPT</sequence>
<comment type="caution">
    <text evidence="3">The sequence shown here is derived from an EMBL/GenBank/DDBJ whole genome shotgun (WGS) entry which is preliminary data.</text>
</comment>
<dbReference type="AlphaFoldDB" id="A0A2P6NXP5"/>
<evidence type="ECO:0000313" key="3">
    <source>
        <dbReference type="EMBL" id="PRP88737.1"/>
    </source>
</evidence>
<accession>A0A2P6NXP5</accession>
<dbReference type="EMBL" id="MDYQ01000008">
    <property type="protein sequence ID" value="PRP88737.1"/>
    <property type="molecule type" value="Genomic_DNA"/>
</dbReference>
<organism evidence="3 4">
    <name type="scientific">Planoprotostelium fungivorum</name>
    <dbReference type="NCBI Taxonomy" id="1890364"/>
    <lineage>
        <taxon>Eukaryota</taxon>
        <taxon>Amoebozoa</taxon>
        <taxon>Evosea</taxon>
        <taxon>Variosea</taxon>
        <taxon>Cavosteliida</taxon>
        <taxon>Cavosteliaceae</taxon>
        <taxon>Planoprotostelium</taxon>
    </lineage>
</organism>
<reference evidence="3 4" key="1">
    <citation type="journal article" date="2018" name="Genome Biol. Evol.">
        <title>Multiple Roots of Fruiting Body Formation in Amoebozoa.</title>
        <authorList>
            <person name="Hillmann F."/>
            <person name="Forbes G."/>
            <person name="Novohradska S."/>
            <person name="Ferling I."/>
            <person name="Riege K."/>
            <person name="Groth M."/>
            <person name="Westermann M."/>
            <person name="Marz M."/>
            <person name="Spaller T."/>
            <person name="Winckler T."/>
            <person name="Schaap P."/>
            <person name="Glockner G."/>
        </authorList>
    </citation>
    <scope>NUCLEOTIDE SEQUENCE [LARGE SCALE GENOMIC DNA]</scope>
    <source>
        <strain evidence="3 4">Jena</strain>
    </source>
</reference>
<name>A0A2P6NXP5_9EUKA</name>
<keyword evidence="1" id="KW-1133">Transmembrane helix</keyword>
<evidence type="ECO:0000313" key="2">
    <source>
        <dbReference type="EMBL" id="PRP83453.1"/>
    </source>
</evidence>
<feature type="transmembrane region" description="Helical" evidence="1">
    <location>
        <begin position="42"/>
        <end position="64"/>
    </location>
</feature>
<keyword evidence="4" id="KW-1185">Reference proteome</keyword>
<evidence type="ECO:0000256" key="1">
    <source>
        <dbReference type="SAM" id="Phobius"/>
    </source>
</evidence>
<dbReference type="EMBL" id="MDYQ01000082">
    <property type="protein sequence ID" value="PRP83453.1"/>
    <property type="molecule type" value="Genomic_DNA"/>
</dbReference>
<protein>
    <submittedName>
        <fullName evidence="3">Uncharacterized protein</fullName>
    </submittedName>
</protein>
<dbReference type="Proteomes" id="UP000241769">
    <property type="component" value="Unassembled WGS sequence"/>
</dbReference>